<organism evidence="2 3">
    <name type="scientific">Ophiobolus disseminans</name>
    <dbReference type="NCBI Taxonomy" id="1469910"/>
    <lineage>
        <taxon>Eukaryota</taxon>
        <taxon>Fungi</taxon>
        <taxon>Dikarya</taxon>
        <taxon>Ascomycota</taxon>
        <taxon>Pezizomycotina</taxon>
        <taxon>Dothideomycetes</taxon>
        <taxon>Pleosporomycetidae</taxon>
        <taxon>Pleosporales</taxon>
        <taxon>Pleosporineae</taxon>
        <taxon>Phaeosphaeriaceae</taxon>
        <taxon>Ophiobolus</taxon>
    </lineage>
</organism>
<dbReference type="OrthoDB" id="3800118at2759"/>
<keyword evidence="3" id="KW-1185">Reference proteome</keyword>
<dbReference type="EMBL" id="MU006221">
    <property type="protein sequence ID" value="KAF2829566.1"/>
    <property type="molecule type" value="Genomic_DNA"/>
</dbReference>
<dbReference type="InterPro" id="IPR001810">
    <property type="entry name" value="F-box_dom"/>
</dbReference>
<evidence type="ECO:0000313" key="2">
    <source>
        <dbReference type="EMBL" id="KAF2829566.1"/>
    </source>
</evidence>
<protein>
    <recommendedName>
        <fullName evidence="1">F-box domain-containing protein</fullName>
    </recommendedName>
</protein>
<feature type="domain" description="F-box" evidence="1">
    <location>
        <begin position="9"/>
        <end position="58"/>
    </location>
</feature>
<name>A0A6A7A8P3_9PLEO</name>
<gene>
    <name evidence="2" type="ORF">CC86DRAFT_404201</name>
</gene>
<dbReference type="AlphaFoldDB" id="A0A6A7A8P3"/>
<reference evidence="2" key="1">
    <citation type="journal article" date="2020" name="Stud. Mycol.">
        <title>101 Dothideomycetes genomes: a test case for predicting lifestyles and emergence of pathogens.</title>
        <authorList>
            <person name="Haridas S."/>
            <person name="Albert R."/>
            <person name="Binder M."/>
            <person name="Bloem J."/>
            <person name="Labutti K."/>
            <person name="Salamov A."/>
            <person name="Andreopoulos B."/>
            <person name="Baker S."/>
            <person name="Barry K."/>
            <person name="Bills G."/>
            <person name="Bluhm B."/>
            <person name="Cannon C."/>
            <person name="Castanera R."/>
            <person name="Culley D."/>
            <person name="Daum C."/>
            <person name="Ezra D."/>
            <person name="Gonzalez J."/>
            <person name="Henrissat B."/>
            <person name="Kuo A."/>
            <person name="Liang C."/>
            <person name="Lipzen A."/>
            <person name="Lutzoni F."/>
            <person name="Magnuson J."/>
            <person name="Mondo S."/>
            <person name="Nolan M."/>
            <person name="Ohm R."/>
            <person name="Pangilinan J."/>
            <person name="Park H.-J."/>
            <person name="Ramirez L."/>
            <person name="Alfaro M."/>
            <person name="Sun H."/>
            <person name="Tritt A."/>
            <person name="Yoshinaga Y."/>
            <person name="Zwiers L.-H."/>
            <person name="Turgeon B."/>
            <person name="Goodwin S."/>
            <person name="Spatafora J."/>
            <person name="Crous P."/>
            <person name="Grigoriev I."/>
        </authorList>
    </citation>
    <scope>NUCLEOTIDE SEQUENCE</scope>
    <source>
        <strain evidence="2">CBS 113818</strain>
    </source>
</reference>
<evidence type="ECO:0000259" key="1">
    <source>
        <dbReference type="PROSITE" id="PS50181"/>
    </source>
</evidence>
<sequence length="459" mass="51519">MAPRVTIGTVGFDDLPSELITQVARDIDDSTLKAFAATSRGLRAKTLYTYSNRFFRTLKFCLYQNSLQALVDIAHKPHLAESVHHVAFGSEDVGLLHSAHDGEYKQGRSPHSPGLLRTLSPTDVNDLFDIRMRADAATILEALMKLPRLEQIMLGNRYFLQGKGVCRSMGAAQLKHFECPSGLCTSQIGSKTVFIGYRTVVLAVHRMGDQLKHLKFGISLENVTVWALPRTTLVQVGIAHVLPSPHTVTENKDCGAIQARPHLVPWDRQEYLARITSLQLNLRETDQNFVFNHVQSLVVAATIDSLDVQYELPARHPAPCIYLISLPLPYLRRVVLRDLWDAFGIFKKDRPGHNYGHLAAPLTVPQDGCIGWLPVIHELLQLPNLVFVHVSRLEKDHVECEDDDTMPYDCLDSALSTSATWEGRAEVRNRLGHFTGQINSLTFRSPERPQRGFAYEPHD</sequence>
<dbReference type="Proteomes" id="UP000799424">
    <property type="component" value="Unassembled WGS sequence"/>
</dbReference>
<evidence type="ECO:0000313" key="3">
    <source>
        <dbReference type="Proteomes" id="UP000799424"/>
    </source>
</evidence>
<dbReference type="PROSITE" id="PS50181">
    <property type="entry name" value="FBOX"/>
    <property type="match status" value="1"/>
</dbReference>
<proteinExistence type="predicted"/>
<accession>A0A6A7A8P3</accession>